<dbReference type="EMBL" id="FJOG01000007">
    <property type="protein sequence ID" value="CZR55935.1"/>
    <property type="molecule type" value="Genomic_DNA"/>
</dbReference>
<dbReference type="FunFam" id="3.10.450.40:FF:000018">
    <property type="entry name" value="Amine oxidase"/>
    <property type="match status" value="1"/>
</dbReference>
<evidence type="ECO:0000256" key="9">
    <source>
        <dbReference type="RuleBase" id="RU000672"/>
    </source>
</evidence>
<dbReference type="Pfam" id="PF01179">
    <property type="entry name" value="Cu_amine_oxid"/>
    <property type="match status" value="1"/>
</dbReference>
<dbReference type="GO" id="GO:0005886">
    <property type="term" value="C:plasma membrane"/>
    <property type="evidence" value="ECO:0007669"/>
    <property type="project" value="TreeGrafter"/>
</dbReference>
<dbReference type="InterPro" id="IPR015798">
    <property type="entry name" value="Cu_amine_oxidase_C"/>
</dbReference>
<gene>
    <name evidence="14" type="ORF">PAC_05823</name>
</gene>
<keyword evidence="15" id="KW-1185">Reference proteome</keyword>
<evidence type="ECO:0000259" key="13">
    <source>
        <dbReference type="Pfam" id="PF09248"/>
    </source>
</evidence>
<protein>
    <recommendedName>
        <fullName evidence="9">Amine oxidase</fullName>
        <ecNumber evidence="9">1.4.3.-</ecNumber>
    </recommendedName>
</protein>
<dbReference type="PRINTS" id="PR00766">
    <property type="entry name" value="CUDAOXIDASE"/>
</dbReference>
<comment type="PTM">
    <text evidence="8 9">Topaquinone (TPQ) is generated by copper-dependent autoxidation of a specific tyrosyl residue.</text>
</comment>
<feature type="active site" description="Proton acceptor" evidence="7">
    <location>
        <position position="414"/>
    </location>
</feature>
<comment type="cofactor">
    <cofactor evidence="1">
        <name>Cu cation</name>
        <dbReference type="ChEBI" id="CHEBI:23378"/>
    </cofactor>
</comment>
<dbReference type="AlphaFoldDB" id="A0A1L7WT33"/>
<dbReference type="SUPFAM" id="SSF54416">
    <property type="entry name" value="Amine oxidase N-terminal region"/>
    <property type="match status" value="2"/>
</dbReference>
<keyword evidence="10" id="KW-0732">Signal</keyword>
<evidence type="ECO:0000256" key="4">
    <source>
        <dbReference type="ARBA" id="ARBA00022772"/>
    </source>
</evidence>
<evidence type="ECO:0000256" key="5">
    <source>
        <dbReference type="ARBA" id="ARBA00023002"/>
    </source>
</evidence>
<dbReference type="FunFam" id="2.70.98.20:FF:000002">
    <property type="entry name" value="Amine oxidase"/>
    <property type="match status" value="1"/>
</dbReference>
<accession>A0A1L7WT33</accession>
<dbReference type="GO" id="GO:0005507">
    <property type="term" value="F:copper ion binding"/>
    <property type="evidence" value="ECO:0007669"/>
    <property type="project" value="InterPro"/>
</dbReference>
<feature type="domain" description="DUF1965" evidence="13">
    <location>
        <begin position="262"/>
        <end position="328"/>
    </location>
</feature>
<dbReference type="InterPro" id="IPR015800">
    <property type="entry name" value="Cu_amine_oxidase_N2"/>
</dbReference>
<dbReference type="InterPro" id="IPR000269">
    <property type="entry name" value="Cu_amine_oxidase"/>
</dbReference>
<evidence type="ECO:0000259" key="12">
    <source>
        <dbReference type="Pfam" id="PF02727"/>
    </source>
</evidence>
<evidence type="ECO:0000256" key="7">
    <source>
        <dbReference type="PIRSR" id="PIRSR600269-50"/>
    </source>
</evidence>
<dbReference type="Pfam" id="PF02727">
    <property type="entry name" value="Cu_amine_oxidN2"/>
    <property type="match status" value="1"/>
</dbReference>
<dbReference type="InterPro" id="IPR016182">
    <property type="entry name" value="Cu_amine_oxidase_N-reg"/>
</dbReference>
<dbReference type="SUPFAM" id="SSF49998">
    <property type="entry name" value="Amine oxidase catalytic domain"/>
    <property type="match status" value="1"/>
</dbReference>
<feature type="domain" description="Copper amine oxidase catalytic" evidence="11">
    <location>
        <begin position="342"/>
        <end position="740"/>
    </location>
</feature>
<comment type="cofactor">
    <cofactor evidence="9">
        <name>Cu cation</name>
        <dbReference type="ChEBI" id="CHEBI:23378"/>
    </cofactor>
    <text evidence="9">Contains 1 topaquinone per subunit.</text>
</comment>
<dbReference type="Gene3D" id="3.10.450.40">
    <property type="match status" value="2"/>
</dbReference>
<organism evidence="14 15">
    <name type="scientific">Phialocephala subalpina</name>
    <dbReference type="NCBI Taxonomy" id="576137"/>
    <lineage>
        <taxon>Eukaryota</taxon>
        <taxon>Fungi</taxon>
        <taxon>Dikarya</taxon>
        <taxon>Ascomycota</taxon>
        <taxon>Pezizomycotina</taxon>
        <taxon>Leotiomycetes</taxon>
        <taxon>Helotiales</taxon>
        <taxon>Mollisiaceae</taxon>
        <taxon>Phialocephala</taxon>
        <taxon>Phialocephala fortinii species complex</taxon>
    </lineage>
</organism>
<dbReference type="Pfam" id="PF09248">
    <property type="entry name" value="DUF1965"/>
    <property type="match status" value="1"/>
</dbReference>
<dbReference type="GO" id="GO:0009308">
    <property type="term" value="P:amine metabolic process"/>
    <property type="evidence" value="ECO:0007669"/>
    <property type="project" value="UniProtKB-UniRule"/>
</dbReference>
<evidence type="ECO:0000313" key="14">
    <source>
        <dbReference type="EMBL" id="CZR55935.1"/>
    </source>
</evidence>
<reference evidence="14 15" key="1">
    <citation type="submission" date="2016-03" db="EMBL/GenBank/DDBJ databases">
        <authorList>
            <person name="Ploux O."/>
        </authorList>
    </citation>
    <scope>NUCLEOTIDE SEQUENCE [LARGE SCALE GENOMIC DNA]</scope>
    <source>
        <strain evidence="14 15">UAMH 11012</strain>
    </source>
</reference>
<evidence type="ECO:0000256" key="8">
    <source>
        <dbReference type="PIRSR" id="PIRSR600269-51"/>
    </source>
</evidence>
<evidence type="ECO:0000256" key="1">
    <source>
        <dbReference type="ARBA" id="ARBA00001935"/>
    </source>
</evidence>
<evidence type="ECO:0000256" key="6">
    <source>
        <dbReference type="ARBA" id="ARBA00023008"/>
    </source>
</evidence>
<keyword evidence="6 9" id="KW-0186">Copper</keyword>
<feature type="active site" description="Schiff-base intermediate with substrate; via topaquinone" evidence="7">
    <location>
        <position position="495"/>
    </location>
</feature>
<keyword evidence="4 7" id="KW-0801">TPQ</keyword>
<evidence type="ECO:0000256" key="10">
    <source>
        <dbReference type="SAM" id="SignalP"/>
    </source>
</evidence>
<dbReference type="GO" id="GO:0048038">
    <property type="term" value="F:quinone binding"/>
    <property type="evidence" value="ECO:0007669"/>
    <property type="project" value="InterPro"/>
</dbReference>
<sequence>MRIPLLLATTWSSLLLLPSLVLSRPSPLPKSANFRNWRIKNGMNGQIKRWTNSTTIPTSEPSCAAPSAQSIAAPYMNVWSSLTDDEAASVAAWLFSQPKFNLTNTEDAGEWDNSLLMIELMEPNKTDVLNYLDNGGSTPTRYAHVIIDHRADVDPYYQDLIVGPLPLQNGTVKAESLTYPYTRKTKGKVRNLDASLDAQWSTWMYNVAASILDITLDLWNGSALGLDNDTLDVWGIDPLMQDDGIIRWDTFWNLPQTEFDSGTLLPLGLFFVSNITGRDSSKWTLDGWLYNNIFYPTTEVFREAYWSPGFEKLPANIDGSWGYTDQEGVPPPLDTDFPPMAIAPSGSRYFNDAEEQYVKWMDFEFYISFSRDTGMHLHNIKYKGERIIYELGLQEALAHYAGNDPVQSGTAYLDTFYGFGTYAFELVKGYDCPSYATYLNSTFYTSETTHTHLDSICLFETEGNFPIQRHSTSQYVAATKNIFFTVRNVCTVGNYDYMFSYEFYMDGSINVDVRASGYIQSAFFANNGDYGYHIHDALSGSMHDHVLNYKIDFDILGTKNTMTTTTNVPVSEVYPWSNGKARNTMKLQRTEITTEDEGKLDFAPNGATQFAVVNKDETNAYGEYRGYRILPSSPTIHLTVLNSSNLVNAANWAKHDLFVTRQHDTEPRSSHPYQSQDTANPPINFDDFFNGESLEQEDLVVWANVGMHHVPHTGDLPNTVFTTAHSGLQIMPLNYLDYSPVKDTVNMVRVDYGDGNLSTVISFGQGSPECGVVDLESLVPDLTSYLGDSVVRKFPYDPNDPYYETVGPSLLALNDSRCSSRIILTLGTG</sequence>
<proteinExistence type="inferred from homology"/>
<feature type="chain" id="PRO_5013132147" description="Amine oxidase" evidence="10">
    <location>
        <begin position="24"/>
        <end position="829"/>
    </location>
</feature>
<dbReference type="OrthoDB" id="3341590at2759"/>
<name>A0A1L7WT33_9HELO</name>
<comment type="similarity">
    <text evidence="2 9">Belongs to the copper/topaquinone oxidase family.</text>
</comment>
<evidence type="ECO:0000256" key="2">
    <source>
        <dbReference type="ARBA" id="ARBA00007983"/>
    </source>
</evidence>
<feature type="signal peptide" evidence="10">
    <location>
        <begin position="1"/>
        <end position="23"/>
    </location>
</feature>
<dbReference type="FunFam" id="3.10.450.40:FF:000028">
    <property type="entry name" value="Amine oxidase"/>
    <property type="match status" value="1"/>
</dbReference>
<dbReference type="PANTHER" id="PTHR10638:SF20">
    <property type="entry name" value="AMINE OXIDASE"/>
    <property type="match status" value="1"/>
</dbReference>
<dbReference type="STRING" id="576137.A0A1L7WT33"/>
<evidence type="ECO:0000313" key="15">
    <source>
        <dbReference type="Proteomes" id="UP000184330"/>
    </source>
</evidence>
<dbReference type="Gene3D" id="2.70.98.20">
    <property type="entry name" value="Copper amine oxidase, catalytic domain"/>
    <property type="match status" value="1"/>
</dbReference>
<feature type="modified residue" description="2',4',5'-topaquinone" evidence="8">
    <location>
        <position position="495"/>
    </location>
</feature>
<evidence type="ECO:0000256" key="3">
    <source>
        <dbReference type="ARBA" id="ARBA00022723"/>
    </source>
</evidence>
<keyword evidence="5 9" id="KW-0560">Oxidoreductase</keyword>
<dbReference type="EC" id="1.4.3.-" evidence="9"/>
<dbReference type="PANTHER" id="PTHR10638">
    <property type="entry name" value="COPPER AMINE OXIDASE"/>
    <property type="match status" value="1"/>
</dbReference>
<dbReference type="InterPro" id="IPR015328">
    <property type="entry name" value="DUF1965"/>
</dbReference>
<keyword evidence="3 9" id="KW-0479">Metal-binding</keyword>
<dbReference type="InterPro" id="IPR036460">
    <property type="entry name" value="Cu_amine_oxidase_C_sf"/>
</dbReference>
<feature type="domain" description="Copper amine oxidase N2-terminal" evidence="12">
    <location>
        <begin position="91"/>
        <end position="166"/>
    </location>
</feature>
<dbReference type="GO" id="GO:0008131">
    <property type="term" value="F:primary methylamine oxidase activity"/>
    <property type="evidence" value="ECO:0007669"/>
    <property type="project" value="InterPro"/>
</dbReference>
<evidence type="ECO:0000259" key="11">
    <source>
        <dbReference type="Pfam" id="PF01179"/>
    </source>
</evidence>
<dbReference type="Proteomes" id="UP000184330">
    <property type="component" value="Unassembled WGS sequence"/>
</dbReference>